<dbReference type="GO" id="GO:0003700">
    <property type="term" value="F:DNA-binding transcription factor activity"/>
    <property type="evidence" value="ECO:0007669"/>
    <property type="project" value="TreeGrafter"/>
</dbReference>
<accession>A0A6B8REB0</accession>
<dbReference type="Gene3D" id="3.40.50.2300">
    <property type="match status" value="2"/>
</dbReference>
<keyword evidence="2" id="KW-0805">Transcription regulation</keyword>
<dbReference type="RefSeq" id="WP_155699820.1">
    <property type="nucleotide sequence ID" value="NZ_CP034235.1"/>
</dbReference>
<keyword evidence="7" id="KW-1185">Reference proteome</keyword>
<protein>
    <submittedName>
        <fullName evidence="6">LacI family transcriptional regulator</fullName>
    </submittedName>
</protein>
<keyword evidence="1" id="KW-0678">Repressor</keyword>
<evidence type="ECO:0000256" key="2">
    <source>
        <dbReference type="ARBA" id="ARBA00023015"/>
    </source>
</evidence>
<dbReference type="InterPro" id="IPR000843">
    <property type="entry name" value="HTH_LacI"/>
</dbReference>
<evidence type="ECO:0000259" key="5">
    <source>
        <dbReference type="PROSITE" id="PS50932"/>
    </source>
</evidence>
<evidence type="ECO:0000256" key="3">
    <source>
        <dbReference type="ARBA" id="ARBA00023125"/>
    </source>
</evidence>
<dbReference type="GO" id="GO:0000976">
    <property type="term" value="F:transcription cis-regulatory region binding"/>
    <property type="evidence" value="ECO:0007669"/>
    <property type="project" value="TreeGrafter"/>
</dbReference>
<feature type="domain" description="HTH lacI-type" evidence="5">
    <location>
        <begin position="5"/>
        <end position="48"/>
    </location>
</feature>
<dbReference type="Pfam" id="PF13377">
    <property type="entry name" value="Peripla_BP_3"/>
    <property type="match status" value="1"/>
</dbReference>
<dbReference type="Pfam" id="PF00356">
    <property type="entry name" value="LacI"/>
    <property type="match status" value="1"/>
</dbReference>
<evidence type="ECO:0000256" key="1">
    <source>
        <dbReference type="ARBA" id="ARBA00022491"/>
    </source>
</evidence>
<name>A0A6B8REB0_9BACL</name>
<proteinExistence type="predicted"/>
<gene>
    <name evidence="6" type="ORF">EHS13_07925</name>
</gene>
<dbReference type="PROSITE" id="PS50932">
    <property type="entry name" value="HTH_LACI_2"/>
    <property type="match status" value="1"/>
</dbReference>
<dbReference type="InterPro" id="IPR046335">
    <property type="entry name" value="LacI/GalR-like_sensor"/>
</dbReference>
<dbReference type="InterPro" id="IPR028082">
    <property type="entry name" value="Peripla_BP_I"/>
</dbReference>
<dbReference type="Gene3D" id="1.10.260.40">
    <property type="entry name" value="lambda repressor-like DNA-binding domains"/>
    <property type="match status" value="1"/>
</dbReference>
<dbReference type="OrthoDB" id="2026446at2"/>
<reference evidence="7" key="1">
    <citation type="submission" date="2018-11" db="EMBL/GenBank/DDBJ databases">
        <title>Complete genome sequence of Paenibacillus sp. ML311-T8.</title>
        <authorList>
            <person name="Nam Y.-D."/>
            <person name="Kang J."/>
            <person name="Chung W.-H."/>
            <person name="Park Y.S."/>
        </authorList>
    </citation>
    <scope>NUCLEOTIDE SEQUENCE [LARGE SCALE GENOMIC DNA]</scope>
    <source>
        <strain evidence="7">ML311-T8</strain>
    </source>
</reference>
<dbReference type="SMART" id="SM00354">
    <property type="entry name" value="HTH_LACI"/>
    <property type="match status" value="1"/>
</dbReference>
<sequence>MAKKITMDVIADHLGISKFAVSKALAGKNGVSELTREKVLKAASQLGYYGQRGSVAKSGTKKEAVEDNHTRIKPVVIVLIPKVRLQSMDSLYWGRILDEIAVELEQKNVGMMMITDFSSDNFLKFINPQGLIGVLCVGGMSASLLLEIRQMAIPFILVDHEDQLVPSDSIFMNNMDCEVRLVDYLHSLGHTSFQFIGNPAFSRSFADRWLGFRSSLENHGIIVTDQMLLPLLEDDRYSYTLEIKNWIVRRMAEQSLPTALVCANDAIAMSALEALQALQISVPEQVSVCGFDNIDDAVKVQPNLTTINVDKQAMGKRAVEALFRRIEQSGALYEKILLSGDLVIRNSTGMPYKRSE</sequence>
<dbReference type="InterPro" id="IPR010982">
    <property type="entry name" value="Lambda_DNA-bd_dom_sf"/>
</dbReference>
<keyword evidence="3" id="KW-0238">DNA-binding</keyword>
<evidence type="ECO:0000313" key="6">
    <source>
        <dbReference type="EMBL" id="QGQ94811.1"/>
    </source>
</evidence>
<dbReference type="KEGG" id="ppsc:EHS13_07925"/>
<dbReference type="Proteomes" id="UP000426246">
    <property type="component" value="Chromosome"/>
</dbReference>
<keyword evidence="4" id="KW-0804">Transcription</keyword>
<organism evidence="6 7">
    <name type="scientific">Paenibacillus psychroresistens</name>
    <dbReference type="NCBI Taxonomy" id="1778678"/>
    <lineage>
        <taxon>Bacteria</taxon>
        <taxon>Bacillati</taxon>
        <taxon>Bacillota</taxon>
        <taxon>Bacilli</taxon>
        <taxon>Bacillales</taxon>
        <taxon>Paenibacillaceae</taxon>
        <taxon>Paenibacillus</taxon>
    </lineage>
</organism>
<evidence type="ECO:0000313" key="7">
    <source>
        <dbReference type="Proteomes" id="UP000426246"/>
    </source>
</evidence>
<dbReference type="SUPFAM" id="SSF47413">
    <property type="entry name" value="lambda repressor-like DNA-binding domains"/>
    <property type="match status" value="1"/>
</dbReference>
<dbReference type="PANTHER" id="PTHR30146:SF148">
    <property type="entry name" value="HTH-TYPE TRANSCRIPTIONAL REPRESSOR PURR-RELATED"/>
    <property type="match status" value="1"/>
</dbReference>
<dbReference type="CDD" id="cd01392">
    <property type="entry name" value="HTH_LacI"/>
    <property type="match status" value="1"/>
</dbReference>
<dbReference type="EMBL" id="CP034235">
    <property type="protein sequence ID" value="QGQ94811.1"/>
    <property type="molecule type" value="Genomic_DNA"/>
</dbReference>
<dbReference type="SUPFAM" id="SSF53822">
    <property type="entry name" value="Periplasmic binding protein-like I"/>
    <property type="match status" value="1"/>
</dbReference>
<dbReference type="PANTHER" id="PTHR30146">
    <property type="entry name" value="LACI-RELATED TRANSCRIPTIONAL REPRESSOR"/>
    <property type="match status" value="1"/>
</dbReference>
<evidence type="ECO:0000256" key="4">
    <source>
        <dbReference type="ARBA" id="ARBA00023163"/>
    </source>
</evidence>
<dbReference type="AlphaFoldDB" id="A0A6B8REB0"/>